<dbReference type="Proteomes" id="UP000254069">
    <property type="component" value="Unassembled WGS sequence"/>
</dbReference>
<sequence>MEVNQEQSQRRGAKKIRFDNQELVKTSFWVSQIFMIIATVAGVYLAAQEGLSQAIKFDSLTNMQNNYHLQHSLYEELKDNVTVMTEYAERIEKEKPYNIKEYHPVMADFVWQNMKYSAYTLETPSDILSGARRFYMGSEDIVGKIERKFYGPSFGTKQLRVLIEEVETKTLPKLEQSYKKMADELKRAGIDVN</sequence>
<feature type="transmembrane region" description="Helical" evidence="1">
    <location>
        <begin position="28"/>
        <end position="47"/>
    </location>
</feature>
<evidence type="ECO:0000256" key="1">
    <source>
        <dbReference type="SAM" id="Phobius"/>
    </source>
</evidence>
<organism evidence="2 3">
    <name type="scientific">Shewanella algae</name>
    <dbReference type="NCBI Taxonomy" id="38313"/>
    <lineage>
        <taxon>Bacteria</taxon>
        <taxon>Pseudomonadati</taxon>
        <taxon>Pseudomonadota</taxon>
        <taxon>Gammaproteobacteria</taxon>
        <taxon>Alteromonadales</taxon>
        <taxon>Shewanellaceae</taxon>
        <taxon>Shewanella</taxon>
    </lineage>
</organism>
<keyword evidence="1" id="KW-1133">Transmembrane helix</keyword>
<keyword evidence="1" id="KW-0472">Membrane</keyword>
<gene>
    <name evidence="2" type="ORF">NCTC10738_00732</name>
</gene>
<proteinExistence type="predicted"/>
<dbReference type="AlphaFoldDB" id="A0A379Z0A1"/>
<evidence type="ECO:0000313" key="3">
    <source>
        <dbReference type="Proteomes" id="UP000254069"/>
    </source>
</evidence>
<keyword evidence="1" id="KW-0812">Transmembrane</keyword>
<keyword evidence="3" id="KW-1185">Reference proteome</keyword>
<reference evidence="2 3" key="1">
    <citation type="submission" date="2018-06" db="EMBL/GenBank/DDBJ databases">
        <authorList>
            <consortium name="Pathogen Informatics"/>
            <person name="Doyle S."/>
        </authorList>
    </citation>
    <scope>NUCLEOTIDE SEQUENCE [LARGE SCALE GENOMIC DNA]</scope>
    <source>
        <strain evidence="2 3">NCTC10738</strain>
    </source>
</reference>
<dbReference type="EMBL" id="UGYO01000001">
    <property type="protein sequence ID" value="SUI53117.1"/>
    <property type="molecule type" value="Genomic_DNA"/>
</dbReference>
<accession>A0A379Z0A1</accession>
<evidence type="ECO:0000313" key="2">
    <source>
        <dbReference type="EMBL" id="SUI53117.1"/>
    </source>
</evidence>
<dbReference type="RefSeq" id="WP_115389181.1">
    <property type="nucleotide sequence ID" value="NZ_JADZHC010000029.1"/>
</dbReference>
<name>A0A379Z0A1_9GAMM</name>
<protein>
    <submittedName>
        <fullName evidence="2">Uncharacterized protein</fullName>
    </submittedName>
</protein>